<dbReference type="Gramene" id="TraesNOR7D03G04456330.1">
    <property type="protein sequence ID" value="TraesNOR7D03G04456330.1"/>
    <property type="gene ID" value="TraesNOR7D03G04456330"/>
</dbReference>
<dbReference type="RefSeq" id="XP_044439397.1">
    <property type="nucleotide sequence ID" value="XM_044583462.1"/>
</dbReference>
<keyword evidence="4" id="KW-1185">Reference proteome</keyword>
<dbReference type="OrthoDB" id="644881at2759"/>
<dbReference type="Gramene" id="TraesCS7D02G325100.1">
    <property type="protein sequence ID" value="TraesCS7D02G325100.1"/>
    <property type="gene ID" value="TraesCS7D02G325100"/>
</dbReference>
<dbReference type="Gramene" id="TraesPARA_EIv1.0_2586250.1">
    <property type="protein sequence ID" value="TraesPARA_EIv1.0_2586250.1.CDS"/>
    <property type="gene ID" value="TraesPARA_EIv1.0_2586250"/>
</dbReference>
<feature type="compositionally biased region" description="Polar residues" evidence="1">
    <location>
        <begin position="553"/>
        <end position="580"/>
    </location>
</feature>
<feature type="region of interest" description="Disordered" evidence="1">
    <location>
        <begin position="1"/>
        <end position="97"/>
    </location>
</feature>
<protein>
    <recommendedName>
        <fullName evidence="2">DUF1618 domain-containing protein</fullName>
    </recommendedName>
</protein>
<dbReference type="PANTHER" id="PTHR33074:SF91">
    <property type="entry name" value="DUF1618 DOMAIN-CONTAINING PROTEIN"/>
    <property type="match status" value="1"/>
</dbReference>
<dbReference type="Pfam" id="PF07762">
    <property type="entry name" value="DUF1618"/>
    <property type="match status" value="1"/>
</dbReference>
<dbReference type="Gramene" id="TraesJUL7D03G04451470.1">
    <property type="protein sequence ID" value="TraesJUL7D03G04451470.1"/>
    <property type="gene ID" value="TraesJUL7D03G04451470"/>
</dbReference>
<dbReference type="Gramene" id="TraesCS7D03G0774000.1">
    <property type="protein sequence ID" value="TraesCS7D03G0774000.1.CDS"/>
    <property type="gene ID" value="TraesCS7D03G0774000"/>
</dbReference>
<dbReference type="PANTHER" id="PTHR33074">
    <property type="entry name" value="EXPRESSED PROTEIN-RELATED"/>
    <property type="match status" value="1"/>
</dbReference>
<name>A0A3B6TTF9_WHEAT</name>
<reference evidence="3" key="1">
    <citation type="submission" date="2018-08" db="EMBL/GenBank/DDBJ databases">
        <authorList>
            <person name="Rossello M."/>
        </authorList>
    </citation>
    <scope>NUCLEOTIDE SEQUENCE [LARGE SCALE GENOMIC DNA]</scope>
    <source>
        <strain evidence="3">cv. Chinese Spring</strain>
    </source>
</reference>
<evidence type="ECO:0000313" key="3">
    <source>
        <dbReference type="EnsemblPlants" id="TraesCS7D02G325100.1"/>
    </source>
</evidence>
<dbReference type="Gramene" id="TraesROB_scaffold_078475_01G000100.1">
    <property type="protein sequence ID" value="TraesROB_scaffold_078475_01G000100.1"/>
    <property type="gene ID" value="TraesROB_scaffold_078475_01G000100"/>
</dbReference>
<dbReference type="Gramene" id="TraesPARA_EIv1.0_2586250.2">
    <property type="protein sequence ID" value="TraesPARA_EIv1.0_2586250.2.CDS"/>
    <property type="gene ID" value="TraesPARA_EIv1.0_2586250"/>
</dbReference>
<dbReference type="Proteomes" id="UP000019116">
    <property type="component" value="Chromosome 7D"/>
</dbReference>
<dbReference type="InterPro" id="IPR011676">
    <property type="entry name" value="DUF1618"/>
</dbReference>
<feature type="compositionally biased region" description="Pro residues" evidence="1">
    <location>
        <begin position="48"/>
        <end position="63"/>
    </location>
</feature>
<dbReference type="Gramene" id="TraesSYM7D03G04461080.1">
    <property type="protein sequence ID" value="TraesSYM7D03G04461080.1"/>
    <property type="gene ID" value="TraesSYM7D03G04461080"/>
</dbReference>
<dbReference type="GeneID" id="123165744"/>
<reference evidence="3" key="2">
    <citation type="submission" date="2018-10" db="UniProtKB">
        <authorList>
            <consortium name="EnsemblPlants"/>
        </authorList>
    </citation>
    <scope>IDENTIFICATION</scope>
</reference>
<dbReference type="Gramene" id="TraesSTA7D03G04401320.1">
    <property type="protein sequence ID" value="TraesSTA7D03G04401320.1"/>
    <property type="gene ID" value="TraesSTA7D03G04401320"/>
</dbReference>
<dbReference type="Gramene" id="TraesLAC7D03G04354210.1">
    <property type="protein sequence ID" value="TraesLAC7D03G04354210.1"/>
    <property type="gene ID" value="TraesLAC7D03G04354210"/>
</dbReference>
<feature type="compositionally biased region" description="Polar residues" evidence="1">
    <location>
        <begin position="534"/>
        <end position="544"/>
    </location>
</feature>
<feature type="domain" description="DUF1618" evidence="2">
    <location>
        <begin position="296"/>
        <end position="447"/>
    </location>
</feature>
<dbReference type="EnsemblPlants" id="TraesCS7D02G325100.1">
    <property type="protein sequence ID" value="TraesCS7D02G325100.1"/>
    <property type="gene ID" value="TraesCS7D02G325100"/>
</dbReference>
<evidence type="ECO:0000313" key="4">
    <source>
        <dbReference type="Proteomes" id="UP000019116"/>
    </source>
</evidence>
<evidence type="ECO:0000256" key="1">
    <source>
        <dbReference type="SAM" id="MobiDB-lite"/>
    </source>
</evidence>
<dbReference type="Gramene" id="TraesLDM7D03G04413730.1">
    <property type="protein sequence ID" value="TraesLDM7D03G04413730.1"/>
    <property type="gene ID" value="TraesLDM7D03G04413730"/>
</dbReference>
<dbReference type="Gramene" id="TraesCAD_scaffold_016694_01G000200.1">
    <property type="protein sequence ID" value="TraesCAD_scaffold_016694_01G000200.1"/>
    <property type="gene ID" value="TraesCAD_scaffold_016694_01G000200"/>
</dbReference>
<dbReference type="Gramene" id="TraesWEE_scaffold_011470_01G000200.1">
    <property type="protein sequence ID" value="TraesWEE_scaffold_011470_01G000200.1"/>
    <property type="gene ID" value="TraesWEE_scaffold_011470_01G000200"/>
</dbReference>
<feature type="compositionally biased region" description="Low complexity" evidence="1">
    <location>
        <begin position="1"/>
        <end position="18"/>
    </location>
</feature>
<proteinExistence type="predicted"/>
<dbReference type="Gramene" id="TraesCLE_scaffold_113178_01G000100.1">
    <property type="protein sequence ID" value="TraesCLE_scaffold_113178_01G000100.1"/>
    <property type="gene ID" value="TraesCLE_scaffold_113178_01G000100"/>
</dbReference>
<dbReference type="Gramene" id="TraesMAC7D03G04399300.1">
    <property type="protein sequence ID" value="TraesMAC7D03G04399300.1"/>
    <property type="gene ID" value="TraesMAC7D03G04399300"/>
</dbReference>
<dbReference type="OMA" id="PCDFRYL"/>
<evidence type="ECO:0000259" key="2">
    <source>
        <dbReference type="Pfam" id="PF07762"/>
    </source>
</evidence>
<organism evidence="3">
    <name type="scientific">Triticum aestivum</name>
    <name type="common">Wheat</name>
    <dbReference type="NCBI Taxonomy" id="4565"/>
    <lineage>
        <taxon>Eukaryota</taxon>
        <taxon>Viridiplantae</taxon>
        <taxon>Streptophyta</taxon>
        <taxon>Embryophyta</taxon>
        <taxon>Tracheophyta</taxon>
        <taxon>Spermatophyta</taxon>
        <taxon>Magnoliopsida</taxon>
        <taxon>Liliopsida</taxon>
        <taxon>Poales</taxon>
        <taxon>Poaceae</taxon>
        <taxon>BOP clade</taxon>
        <taxon>Pooideae</taxon>
        <taxon>Triticodae</taxon>
        <taxon>Triticeae</taxon>
        <taxon>Triticinae</taxon>
        <taxon>Triticum</taxon>
    </lineage>
</organism>
<sequence>MSAAMSISSRRSPSELSRPTPPATIIHRPPFQTRCQDPAAAPSSAVGPTPPATIIPKSHPLPPCQTRCPDPAAAPSSAVRPTPPGVSGRAGIRPPALSSVPSRPECVLLDSCGYGFVDVDDNDTTAQAFSEATGTIRVTFVISDLPCLSRFYVRCLDLPTSPFITEPNIVCSAENLALLSFHLSTSWLPEHFIYRAGRNGRPPSLDALPDISRYLHRETTKPCLIGVLPDGGGADFVLAAFTRDKLQYKLHIFRSKQRAWTTELLFPDLPPWLTKKGATVSPSKVIALQGGVLGFVDLWKGILFCDVLSELVKTWFVPLPKLLPNNRVNYNRLPARPIRDVTCPDGLIIRCVELEDLYVIKTSIPDASTKDLLFDFDAVDPTEEKEVQEFVGWRLITWSREVFWDYWCKDSVVHLDELGNVSLPHPDSGCDGAAKLPLETLKTCYPTACGDGIVCLMSKKNHRDHDAWILTVDMRTKRVGEPVPFNAKRSSDRNPTYIPCVLNKYLNSESDLAQVGLQNARFRGHFSLQLPLQNSNKHSNISQQKRQRLLSPQKANNHPNAYQQKRQTIDSNEATSSCTSHQITREILDANVRWAKYTNPPDYLFGLMGSRDEGDWGD</sequence>
<dbReference type="AlphaFoldDB" id="A0A3B6TTF9"/>
<accession>A0A3B6TTF9</accession>
<feature type="region of interest" description="Disordered" evidence="1">
    <location>
        <begin position="534"/>
        <end position="580"/>
    </location>
</feature>
<gene>
    <name evidence="3" type="primary">LOC123165744</name>
</gene>